<protein>
    <submittedName>
        <fullName evidence="3">Transcriptional repressor DicA</fullName>
    </submittedName>
</protein>
<feature type="domain" description="HTH cro/C1-type" evidence="2">
    <location>
        <begin position="21"/>
        <end position="75"/>
    </location>
</feature>
<dbReference type="Pfam" id="PF01381">
    <property type="entry name" value="HTH_3"/>
    <property type="match status" value="1"/>
</dbReference>
<dbReference type="STRING" id="1715693.PH7735_04084"/>
<dbReference type="CDD" id="cd00093">
    <property type="entry name" value="HTH_XRE"/>
    <property type="match status" value="1"/>
</dbReference>
<evidence type="ECO:0000313" key="3">
    <source>
        <dbReference type="EMBL" id="CUK15869.1"/>
    </source>
</evidence>
<evidence type="ECO:0000256" key="1">
    <source>
        <dbReference type="ARBA" id="ARBA00023125"/>
    </source>
</evidence>
<accession>A0A0P1IJ23</accession>
<dbReference type="PANTHER" id="PTHR46558">
    <property type="entry name" value="TRACRIPTIONAL REGULATORY PROTEIN-RELATED-RELATED"/>
    <property type="match status" value="1"/>
</dbReference>
<dbReference type="Gene3D" id="1.10.260.40">
    <property type="entry name" value="lambda repressor-like DNA-binding domains"/>
    <property type="match status" value="1"/>
</dbReference>
<dbReference type="Proteomes" id="UP000051870">
    <property type="component" value="Unassembled WGS sequence"/>
</dbReference>
<proteinExistence type="predicted"/>
<evidence type="ECO:0000313" key="4">
    <source>
        <dbReference type="Proteomes" id="UP000051870"/>
    </source>
</evidence>
<dbReference type="SMART" id="SM00530">
    <property type="entry name" value="HTH_XRE"/>
    <property type="match status" value="1"/>
</dbReference>
<reference evidence="4" key="1">
    <citation type="submission" date="2015-09" db="EMBL/GenBank/DDBJ databases">
        <authorList>
            <person name="Rodrigo-Torres Lidia"/>
            <person name="Arahal R.David."/>
        </authorList>
    </citation>
    <scope>NUCLEOTIDE SEQUENCE [LARGE SCALE GENOMIC DNA]</scope>
    <source>
        <strain evidence="4">CECT 7735</strain>
    </source>
</reference>
<dbReference type="InterPro" id="IPR001387">
    <property type="entry name" value="Cro/C1-type_HTH"/>
</dbReference>
<dbReference type="PROSITE" id="PS50943">
    <property type="entry name" value="HTH_CROC1"/>
    <property type="match status" value="1"/>
</dbReference>
<dbReference type="PANTHER" id="PTHR46558:SF4">
    <property type="entry name" value="DNA-BIDING PHAGE PROTEIN"/>
    <property type="match status" value="1"/>
</dbReference>
<gene>
    <name evidence="3" type="ORF">PH7735_04084</name>
</gene>
<sequence length="128" mass="14043">MMNDNDTAYYAEEAATLGDRVVAAREAMGMTQKDLARQLGVKLKTVQGWEDDRTEPRANKAQMMSGVLGVSLSWLLSGEGAGVPEPVETPELGTDLSSALRDIRKLKVELSQSVRQLGAIEKRLRRVL</sequence>
<keyword evidence="1" id="KW-0238">DNA-binding</keyword>
<organism evidence="3 4">
    <name type="scientific">Shimia thalassica</name>
    <dbReference type="NCBI Taxonomy" id="1715693"/>
    <lineage>
        <taxon>Bacteria</taxon>
        <taxon>Pseudomonadati</taxon>
        <taxon>Pseudomonadota</taxon>
        <taxon>Alphaproteobacteria</taxon>
        <taxon>Rhodobacterales</taxon>
        <taxon>Roseobacteraceae</taxon>
    </lineage>
</organism>
<dbReference type="AlphaFoldDB" id="A0A0P1IJ23"/>
<dbReference type="GO" id="GO:0003677">
    <property type="term" value="F:DNA binding"/>
    <property type="evidence" value="ECO:0007669"/>
    <property type="project" value="UniProtKB-KW"/>
</dbReference>
<dbReference type="InterPro" id="IPR010982">
    <property type="entry name" value="Lambda_DNA-bd_dom_sf"/>
</dbReference>
<keyword evidence="4" id="KW-1185">Reference proteome</keyword>
<dbReference type="EMBL" id="CYTW01000008">
    <property type="protein sequence ID" value="CUK15869.1"/>
    <property type="molecule type" value="Genomic_DNA"/>
</dbReference>
<evidence type="ECO:0000259" key="2">
    <source>
        <dbReference type="PROSITE" id="PS50943"/>
    </source>
</evidence>
<dbReference type="SUPFAM" id="SSF47413">
    <property type="entry name" value="lambda repressor-like DNA-binding domains"/>
    <property type="match status" value="1"/>
</dbReference>
<name>A0A0P1IJ23_9RHOB</name>